<dbReference type="AlphaFoldDB" id="A0AAD7DME2"/>
<protein>
    <recommendedName>
        <fullName evidence="3">BTB domain-containing protein</fullName>
    </recommendedName>
</protein>
<comment type="caution">
    <text evidence="1">The sequence shown here is derived from an EMBL/GenBank/DDBJ whole genome shotgun (WGS) entry which is preliminary data.</text>
</comment>
<reference evidence="1" key="1">
    <citation type="submission" date="2023-03" db="EMBL/GenBank/DDBJ databases">
        <title>Massive genome expansion in bonnet fungi (Mycena s.s.) driven by repeated elements and novel gene families across ecological guilds.</title>
        <authorList>
            <consortium name="Lawrence Berkeley National Laboratory"/>
            <person name="Harder C.B."/>
            <person name="Miyauchi S."/>
            <person name="Viragh M."/>
            <person name="Kuo A."/>
            <person name="Thoen E."/>
            <person name="Andreopoulos B."/>
            <person name="Lu D."/>
            <person name="Skrede I."/>
            <person name="Drula E."/>
            <person name="Henrissat B."/>
            <person name="Morin E."/>
            <person name="Kohler A."/>
            <person name="Barry K."/>
            <person name="LaButti K."/>
            <person name="Morin E."/>
            <person name="Salamov A."/>
            <person name="Lipzen A."/>
            <person name="Mereny Z."/>
            <person name="Hegedus B."/>
            <person name="Baldrian P."/>
            <person name="Stursova M."/>
            <person name="Weitz H."/>
            <person name="Taylor A."/>
            <person name="Grigoriev I.V."/>
            <person name="Nagy L.G."/>
            <person name="Martin F."/>
            <person name="Kauserud H."/>
        </authorList>
    </citation>
    <scope>NUCLEOTIDE SEQUENCE</scope>
    <source>
        <strain evidence="1">CBHHK067</strain>
    </source>
</reference>
<organism evidence="1 2">
    <name type="scientific">Mycena rosella</name>
    <name type="common">Pink bonnet</name>
    <name type="synonym">Agaricus rosellus</name>
    <dbReference type="NCBI Taxonomy" id="1033263"/>
    <lineage>
        <taxon>Eukaryota</taxon>
        <taxon>Fungi</taxon>
        <taxon>Dikarya</taxon>
        <taxon>Basidiomycota</taxon>
        <taxon>Agaricomycotina</taxon>
        <taxon>Agaricomycetes</taxon>
        <taxon>Agaricomycetidae</taxon>
        <taxon>Agaricales</taxon>
        <taxon>Marasmiineae</taxon>
        <taxon>Mycenaceae</taxon>
        <taxon>Mycena</taxon>
    </lineage>
</organism>
<evidence type="ECO:0000313" key="1">
    <source>
        <dbReference type="EMBL" id="KAJ7693656.1"/>
    </source>
</evidence>
<keyword evidence="2" id="KW-1185">Reference proteome</keyword>
<evidence type="ECO:0000313" key="2">
    <source>
        <dbReference type="Proteomes" id="UP001221757"/>
    </source>
</evidence>
<proteinExistence type="predicted"/>
<gene>
    <name evidence="1" type="ORF">B0H17DRAFT_1199764</name>
</gene>
<sequence length="346" mass="38949">MSTESAVFSSRDFWFQDGDIVLSCRGANGHIMRYRVHKFMLTQHSVPFTDMLGTRALAAAPDLEHTLDGLPVVPLPEPAVEIYKLLSCLYNALSGAAFQDGQRPITGYDGLLRICDKYQIAPLRQCVFARLKTEWPTTLAEWDAREAHIAVLRQQHLDARPSGRVHNLYLDDRLSEPVSIIGIARATGLLQLLPAAFYELARRDPRADWDVFHHPATRNLPANEQMLAQSMRSARWSALSAEDLLAFATSKERQLDCLRQLMGQMCQRELPHPLCKVERDKLVNTTQEIAILGRDPLAAARWACSQIATTTICQPCRGSTVHAFMLFRGSYWLALPTIFNHGKRSV</sequence>
<name>A0AAD7DME2_MYCRO</name>
<dbReference type="EMBL" id="JARKIE010000045">
    <property type="protein sequence ID" value="KAJ7693656.1"/>
    <property type="molecule type" value="Genomic_DNA"/>
</dbReference>
<accession>A0AAD7DME2</accession>
<dbReference type="Proteomes" id="UP001221757">
    <property type="component" value="Unassembled WGS sequence"/>
</dbReference>
<evidence type="ECO:0008006" key="3">
    <source>
        <dbReference type="Google" id="ProtNLM"/>
    </source>
</evidence>